<sequence length="227" mass="25976">MSTSDFREMPQEERLRHVQSILAQYHAARERSPYLEAYKEAEAGYWYPLLSVLDAALGSGNKKVLDIGTAYGTLLLYSVLWGNEGFGIDMTDAYWSKELEAEYPISWSKTNIEAEAVPWPHSFDVVIFTEVLEHMNYNPVPVFHKIHQCLIPGGLLLISTPWSRHYTPKHQWPDVFTLPYYQEGGAFVDAECKYYTIDELVALSLHTGFSIQFLQLYHGHLLAGLVK</sequence>
<accession>A0A165PKX0</accession>
<dbReference type="eggNOG" id="COG2226">
    <property type="taxonomic scope" value="Bacteria"/>
</dbReference>
<comment type="caution">
    <text evidence="1">The sequence shown here is derived from an EMBL/GenBank/DDBJ whole genome shotgun (WGS) entry which is preliminary data.</text>
</comment>
<evidence type="ECO:0000313" key="1">
    <source>
        <dbReference type="EMBL" id="KZE71549.1"/>
    </source>
</evidence>
<dbReference type="SUPFAM" id="SSF53335">
    <property type="entry name" value="S-adenosyl-L-methionine-dependent methyltransferases"/>
    <property type="match status" value="1"/>
</dbReference>
<gene>
    <name evidence="1" type="ORF">AV654_04865</name>
</gene>
<dbReference type="CDD" id="cd02440">
    <property type="entry name" value="AdoMet_MTases"/>
    <property type="match status" value="1"/>
</dbReference>
<evidence type="ECO:0000313" key="2">
    <source>
        <dbReference type="Proteomes" id="UP000076563"/>
    </source>
</evidence>
<name>A0A165PKX0_9BACL</name>
<dbReference type="OrthoDB" id="9808140at2"/>
<reference evidence="2" key="1">
    <citation type="submission" date="2016-01" db="EMBL/GenBank/DDBJ databases">
        <title>Draft genome of Chromobacterium sp. F49.</title>
        <authorList>
            <person name="Hong K.W."/>
        </authorList>
    </citation>
    <scope>NUCLEOTIDE SEQUENCE [LARGE SCALE GENOMIC DNA]</scope>
    <source>
        <strain evidence="2">M63</strain>
    </source>
</reference>
<organism evidence="1 2">
    <name type="scientific">Paenibacillus elgii</name>
    <dbReference type="NCBI Taxonomy" id="189691"/>
    <lineage>
        <taxon>Bacteria</taxon>
        <taxon>Bacillati</taxon>
        <taxon>Bacillota</taxon>
        <taxon>Bacilli</taxon>
        <taxon>Bacillales</taxon>
        <taxon>Paenibacillaceae</taxon>
        <taxon>Paenibacillus</taxon>
    </lineage>
</organism>
<dbReference type="Pfam" id="PF13489">
    <property type="entry name" value="Methyltransf_23"/>
    <property type="match status" value="1"/>
</dbReference>
<protein>
    <recommendedName>
        <fullName evidence="3">Class I SAM-dependent methyltransferase</fullName>
    </recommendedName>
</protein>
<dbReference type="EMBL" id="LQRA01000110">
    <property type="protein sequence ID" value="KZE71549.1"/>
    <property type="molecule type" value="Genomic_DNA"/>
</dbReference>
<dbReference type="Gene3D" id="3.40.50.150">
    <property type="entry name" value="Vaccinia Virus protein VP39"/>
    <property type="match status" value="1"/>
</dbReference>
<dbReference type="AlphaFoldDB" id="A0A165PKX0"/>
<dbReference type="InterPro" id="IPR029063">
    <property type="entry name" value="SAM-dependent_MTases_sf"/>
</dbReference>
<evidence type="ECO:0008006" key="3">
    <source>
        <dbReference type="Google" id="ProtNLM"/>
    </source>
</evidence>
<proteinExistence type="predicted"/>
<keyword evidence="2" id="KW-1185">Reference proteome</keyword>
<dbReference type="RefSeq" id="WP_063187896.1">
    <property type="nucleotide sequence ID" value="NZ_LQRA01000110.1"/>
</dbReference>
<dbReference type="PANTHER" id="PTHR43861">
    <property type="entry name" value="TRANS-ACONITATE 2-METHYLTRANSFERASE-RELATED"/>
    <property type="match status" value="1"/>
</dbReference>
<dbReference type="Proteomes" id="UP000076563">
    <property type="component" value="Unassembled WGS sequence"/>
</dbReference>
<dbReference type="STRING" id="1007103.GCA_000213315_05212"/>